<evidence type="ECO:0000313" key="2">
    <source>
        <dbReference type="Proteomes" id="UP000308836"/>
    </source>
</evidence>
<sequence>MAKQKVLAIVGPTGVGKTSLSITCARLFDGEVISGDSMQVYRGMDIGTAKIKDEEKQGIRHYLLDIQSYDQPFHVMAFQEKCRAAIESAASHHKLPIVCGGTGLYLKAALYDYEFEEQPGDKAYEKELEGMETSALYERLKQEDPASTKTIHPNNRKRIIRALQIARSGTTKSEREAAQRHEPLYDILWIGLDLERSRLMERIDERVEQMFAQGLVEEASRLFSDPKTWEYTSFQGIGYKEFKPYFLKEWSEEMVKEKIKIHTRQYAKRQMTWFNHQIPVRWFEKTDQDSILKTVKEWYDDKGE</sequence>
<gene>
    <name evidence="1" type="primary">miaA</name>
    <name evidence="1" type="ORF">E5336_06350</name>
</gene>
<keyword evidence="2" id="KW-1185">Reference proteome</keyword>
<keyword evidence="1" id="KW-0808">Transferase</keyword>
<protein>
    <submittedName>
        <fullName evidence="1">tRNA (Adenosine(37)-N6)-dimethylallyltransferase MiaA</fullName>
        <ecNumber evidence="1">2.5.1.75</ecNumber>
    </submittedName>
</protein>
<dbReference type="EC" id="2.5.1.75" evidence="1"/>
<evidence type="ECO:0000313" key="1">
    <source>
        <dbReference type="EMBL" id="TGY65937.1"/>
    </source>
</evidence>
<accession>A0AC61R7K9</accession>
<dbReference type="Proteomes" id="UP000308836">
    <property type="component" value="Unassembled WGS sequence"/>
</dbReference>
<proteinExistence type="predicted"/>
<name>A0AC61R7K9_9FIRM</name>
<dbReference type="EMBL" id="SRYG01000011">
    <property type="protein sequence ID" value="TGY65937.1"/>
    <property type="molecule type" value="Genomic_DNA"/>
</dbReference>
<reference evidence="1" key="1">
    <citation type="submission" date="2019-04" db="EMBL/GenBank/DDBJ databases">
        <title>Microbes associate with the intestines of laboratory mice.</title>
        <authorList>
            <person name="Navarre W."/>
            <person name="Wong E."/>
            <person name="Huang K."/>
            <person name="Tropini C."/>
            <person name="Ng K."/>
            <person name="Yu B."/>
        </authorList>
    </citation>
    <scope>NUCLEOTIDE SEQUENCE</scope>
    <source>
        <strain evidence="1">NM09_H32</strain>
    </source>
</reference>
<comment type="caution">
    <text evidence="1">The sequence shown here is derived from an EMBL/GenBank/DDBJ whole genome shotgun (WGS) entry which is preliminary data.</text>
</comment>
<organism evidence="1 2">
    <name type="scientific">Dubosiella muris</name>
    <dbReference type="NCBI Taxonomy" id="3038133"/>
    <lineage>
        <taxon>Bacteria</taxon>
        <taxon>Bacillati</taxon>
        <taxon>Bacillota</taxon>
        <taxon>Erysipelotrichia</taxon>
        <taxon>Erysipelotrichales</taxon>
        <taxon>Erysipelotrichaceae</taxon>
        <taxon>Dubosiella</taxon>
    </lineage>
</organism>